<organism evidence="2 3">
    <name type="scientific">OM182 bacterium MED-G28</name>
    <dbReference type="NCBI Taxonomy" id="1986256"/>
    <lineage>
        <taxon>Bacteria</taxon>
        <taxon>Pseudomonadati</taxon>
        <taxon>Pseudomonadota</taxon>
        <taxon>Gammaproteobacteria</taxon>
        <taxon>OMG group</taxon>
        <taxon>OM182 clade</taxon>
    </lineage>
</organism>
<name>A0A2A5W887_9GAMM</name>
<dbReference type="Proteomes" id="UP000219329">
    <property type="component" value="Unassembled WGS sequence"/>
</dbReference>
<accession>A0A2A5W887</accession>
<dbReference type="EMBL" id="NTJZ01000016">
    <property type="protein sequence ID" value="PDH32497.1"/>
    <property type="molecule type" value="Genomic_DNA"/>
</dbReference>
<dbReference type="AlphaFoldDB" id="A0A2A5W887"/>
<gene>
    <name evidence="2" type="ORF">CNF02_12000</name>
</gene>
<protein>
    <submittedName>
        <fullName evidence="2">Uncharacterized protein</fullName>
    </submittedName>
</protein>
<comment type="caution">
    <text evidence="2">The sequence shown here is derived from an EMBL/GenBank/DDBJ whole genome shotgun (WGS) entry which is preliminary data.</text>
</comment>
<evidence type="ECO:0000313" key="3">
    <source>
        <dbReference type="Proteomes" id="UP000219329"/>
    </source>
</evidence>
<reference evidence="2 3" key="1">
    <citation type="submission" date="2017-08" db="EMBL/GenBank/DDBJ databases">
        <title>Fine stratification of microbial communities through a metagenomic profile of the photic zone.</title>
        <authorList>
            <person name="Haro-Moreno J.M."/>
            <person name="Lopez-Perez M."/>
            <person name="De La Torre J."/>
            <person name="Picazo A."/>
            <person name="Camacho A."/>
            <person name="Rodriguez-Valera F."/>
        </authorList>
    </citation>
    <scope>NUCLEOTIDE SEQUENCE [LARGE SCALE GENOMIC DNA]</scope>
    <source>
        <strain evidence="2">MED-G28</strain>
    </source>
</reference>
<proteinExistence type="predicted"/>
<evidence type="ECO:0000313" key="2">
    <source>
        <dbReference type="EMBL" id="PDH32497.1"/>
    </source>
</evidence>
<feature type="signal peptide" evidence="1">
    <location>
        <begin position="1"/>
        <end position="20"/>
    </location>
</feature>
<feature type="chain" id="PRO_5013400246" evidence="1">
    <location>
        <begin position="21"/>
        <end position="242"/>
    </location>
</feature>
<keyword evidence="1" id="KW-0732">Signal</keyword>
<evidence type="ECO:0000256" key="1">
    <source>
        <dbReference type="SAM" id="SignalP"/>
    </source>
</evidence>
<sequence>MKFKLIILLFLGVLTTPALGQTNNVVERNLACNITDGYTINDVVEVMRGFEWSEETAPIVVLVREAIAVSGSFQTDWDFLASFYYPSYAEMVEKRIAFRSRSGGTEGFQLSDVASCGEEVRINNVRFTGQNGDDPIPDVTVAIGTTCQLDGSTLADAFSRAGNIGEFMGSNVRNVAVISRGFGGPSIPMNSQVSYRVSFNSSEGFGEAMDTMQENISSPVENALSCNVGGMWAQYLIHSQNN</sequence>